<evidence type="ECO:0000313" key="2">
    <source>
        <dbReference type="Proteomes" id="UP000176645"/>
    </source>
</evidence>
<dbReference type="Proteomes" id="UP000176645">
    <property type="component" value="Unassembled WGS sequence"/>
</dbReference>
<dbReference type="EMBL" id="MHCU01000019">
    <property type="protein sequence ID" value="OGY27883.1"/>
    <property type="molecule type" value="Genomic_DNA"/>
</dbReference>
<proteinExistence type="predicted"/>
<gene>
    <name evidence="1" type="ORF">A2Z42_02260</name>
</gene>
<sequence>MPSAFTLLSSSFSINKICLETEIEPVSAVTKAVLLEENLTSPPMAVATAIQKVFRLEEESHKQQKASLVMT</sequence>
<accession>A0A1G1WJM2</accession>
<dbReference type="AlphaFoldDB" id="A0A1G1WJM2"/>
<comment type="caution">
    <text evidence="1">The sequence shown here is derived from an EMBL/GenBank/DDBJ whole genome shotgun (WGS) entry which is preliminary data.</text>
</comment>
<reference evidence="1 2" key="1">
    <citation type="journal article" date="2016" name="Nat. Commun.">
        <title>Thousands of microbial genomes shed light on interconnected biogeochemical processes in an aquifer system.</title>
        <authorList>
            <person name="Anantharaman K."/>
            <person name="Brown C.T."/>
            <person name="Hug L.A."/>
            <person name="Sharon I."/>
            <person name="Castelle C.J."/>
            <person name="Probst A.J."/>
            <person name="Thomas B.C."/>
            <person name="Singh A."/>
            <person name="Wilkins M.J."/>
            <person name="Karaoz U."/>
            <person name="Brodie E.L."/>
            <person name="Williams K.H."/>
            <person name="Hubbard S.S."/>
            <person name="Banfield J.F."/>
        </authorList>
    </citation>
    <scope>NUCLEOTIDE SEQUENCE [LARGE SCALE GENOMIC DNA]</scope>
</reference>
<evidence type="ECO:0000313" key="1">
    <source>
        <dbReference type="EMBL" id="OGY27883.1"/>
    </source>
</evidence>
<organism evidence="1 2">
    <name type="scientific">Candidatus Woykebacteria bacterium RBG_19FT_COMBO_43_10</name>
    <dbReference type="NCBI Taxonomy" id="1802598"/>
    <lineage>
        <taxon>Bacteria</taxon>
        <taxon>Candidatus Woykeibacteriota</taxon>
    </lineage>
</organism>
<name>A0A1G1WJM2_9BACT</name>
<protein>
    <submittedName>
        <fullName evidence="1">Uncharacterized protein</fullName>
    </submittedName>
</protein>